<name>A0A0N7LSB5_9RHOB</name>
<dbReference type="RefSeq" id="WP_058240344.1">
    <property type="nucleotide sequence ID" value="NZ_CYPW01000027.1"/>
</dbReference>
<evidence type="ECO:0000256" key="1">
    <source>
        <dbReference type="SAM" id="Phobius"/>
    </source>
</evidence>
<gene>
    <name evidence="2" type="ORF">SHM7688_02608</name>
</gene>
<keyword evidence="1" id="KW-0472">Membrane</keyword>
<protein>
    <recommendedName>
        <fullName evidence="4">Thiol-disulfide oxidoreductase DCC</fullName>
    </recommendedName>
</protein>
<evidence type="ECO:0000313" key="3">
    <source>
        <dbReference type="Proteomes" id="UP000054823"/>
    </source>
</evidence>
<dbReference type="EMBL" id="CYPW01000027">
    <property type="protein sequence ID" value="CUH53156.1"/>
    <property type="molecule type" value="Genomic_DNA"/>
</dbReference>
<dbReference type="OrthoDB" id="9801773at2"/>
<dbReference type="AlphaFoldDB" id="A0A0N7LSB5"/>
<evidence type="ECO:0008006" key="4">
    <source>
        <dbReference type="Google" id="ProtNLM"/>
    </source>
</evidence>
<keyword evidence="3" id="KW-1185">Reference proteome</keyword>
<feature type="transmembrane region" description="Helical" evidence="1">
    <location>
        <begin position="94"/>
        <end position="114"/>
    </location>
</feature>
<dbReference type="GO" id="GO:0015035">
    <property type="term" value="F:protein-disulfide reductase activity"/>
    <property type="evidence" value="ECO:0007669"/>
    <property type="project" value="InterPro"/>
</dbReference>
<dbReference type="Pfam" id="PF04134">
    <property type="entry name" value="DCC1-like"/>
    <property type="match status" value="1"/>
</dbReference>
<organism evidence="2 3">
    <name type="scientific">Shimia marina</name>
    <dbReference type="NCBI Taxonomy" id="321267"/>
    <lineage>
        <taxon>Bacteria</taxon>
        <taxon>Pseudomonadati</taxon>
        <taxon>Pseudomonadota</taxon>
        <taxon>Alphaproteobacteria</taxon>
        <taxon>Rhodobacterales</taxon>
        <taxon>Roseobacteraceae</taxon>
    </lineage>
</organism>
<dbReference type="InterPro" id="IPR007263">
    <property type="entry name" value="DCC1-like"/>
</dbReference>
<sequence length="128" mass="14714">MPQETRILYNADCPVCNAEICHYRSYSEDNGITLGFDDLNTEALSTWGLDADIAAKRLHVVQDGTLYDGIPAFIVLWQEMPRYRWLARLVSVPGIRHGAILIYDYLLAPTLYVFHLRRQRKADKTLSQ</sequence>
<accession>A0A0N7LSB5</accession>
<keyword evidence="1" id="KW-0812">Transmembrane</keyword>
<proteinExistence type="predicted"/>
<reference evidence="2 3" key="1">
    <citation type="submission" date="2015-09" db="EMBL/GenBank/DDBJ databases">
        <authorList>
            <consortium name="Swine Surveillance"/>
        </authorList>
    </citation>
    <scope>NUCLEOTIDE SEQUENCE [LARGE SCALE GENOMIC DNA]</scope>
    <source>
        <strain evidence="2 3">CECT 7688</strain>
    </source>
</reference>
<dbReference type="STRING" id="321267.SHM7688_02608"/>
<keyword evidence="1" id="KW-1133">Transmembrane helix</keyword>
<evidence type="ECO:0000313" key="2">
    <source>
        <dbReference type="EMBL" id="CUH53156.1"/>
    </source>
</evidence>
<dbReference type="Proteomes" id="UP000054823">
    <property type="component" value="Unassembled WGS sequence"/>
</dbReference>